<feature type="region of interest" description="Disordered" evidence="1">
    <location>
        <begin position="85"/>
        <end position="128"/>
    </location>
</feature>
<comment type="caution">
    <text evidence="2">The sequence shown here is derived from an EMBL/GenBank/DDBJ whole genome shotgun (WGS) entry which is preliminary data.</text>
</comment>
<protein>
    <submittedName>
        <fullName evidence="2">Uncharacterized protein</fullName>
    </submittedName>
</protein>
<evidence type="ECO:0000313" key="2">
    <source>
        <dbReference type="EMBL" id="OHA14609.1"/>
    </source>
</evidence>
<organism evidence="2 3">
    <name type="scientific">Candidatus Sungbacteria bacterium RIFCSPLOWO2_12_FULL_41_11</name>
    <dbReference type="NCBI Taxonomy" id="1802286"/>
    <lineage>
        <taxon>Bacteria</taxon>
        <taxon>Candidatus Sungiibacteriota</taxon>
    </lineage>
</organism>
<accession>A0A1G2LUN8</accession>
<evidence type="ECO:0000313" key="3">
    <source>
        <dbReference type="Proteomes" id="UP000177171"/>
    </source>
</evidence>
<dbReference type="EMBL" id="MHQY01000005">
    <property type="protein sequence ID" value="OHA14609.1"/>
    <property type="molecule type" value="Genomic_DNA"/>
</dbReference>
<gene>
    <name evidence="2" type="ORF">A3G49_05455</name>
</gene>
<proteinExistence type="predicted"/>
<feature type="compositionally biased region" description="Basic and acidic residues" evidence="1">
    <location>
        <begin position="98"/>
        <end position="110"/>
    </location>
</feature>
<dbReference type="Proteomes" id="UP000177171">
    <property type="component" value="Unassembled WGS sequence"/>
</dbReference>
<evidence type="ECO:0000256" key="1">
    <source>
        <dbReference type="SAM" id="MobiDB-lite"/>
    </source>
</evidence>
<dbReference type="AlphaFoldDB" id="A0A1G2LUN8"/>
<sequence>MSHIAKMEQILDKLFESTTKVRLLKLFLMNPDGQFTMPEVVKQTQLKRQAVKKELAKLMRLGLVKTKILTIPELRVKKLKKILNPQPKNQVVKNKKTAAKENGRKNENSHKSPGRKNGKEKVKSKKKK</sequence>
<reference evidence="2 3" key="1">
    <citation type="journal article" date="2016" name="Nat. Commun.">
        <title>Thousands of microbial genomes shed light on interconnected biogeochemical processes in an aquifer system.</title>
        <authorList>
            <person name="Anantharaman K."/>
            <person name="Brown C.T."/>
            <person name="Hug L.A."/>
            <person name="Sharon I."/>
            <person name="Castelle C.J."/>
            <person name="Probst A.J."/>
            <person name="Thomas B.C."/>
            <person name="Singh A."/>
            <person name="Wilkins M.J."/>
            <person name="Karaoz U."/>
            <person name="Brodie E.L."/>
            <person name="Williams K.H."/>
            <person name="Hubbard S.S."/>
            <person name="Banfield J.F."/>
        </authorList>
    </citation>
    <scope>NUCLEOTIDE SEQUENCE [LARGE SCALE GENOMIC DNA]</scope>
</reference>
<feature type="compositionally biased region" description="Basic residues" evidence="1">
    <location>
        <begin position="112"/>
        <end position="128"/>
    </location>
</feature>
<name>A0A1G2LUN8_9BACT</name>